<organism evidence="4 5">
    <name type="scientific">Lepraria neglecta</name>
    <dbReference type="NCBI Taxonomy" id="209136"/>
    <lineage>
        <taxon>Eukaryota</taxon>
        <taxon>Fungi</taxon>
        <taxon>Dikarya</taxon>
        <taxon>Ascomycota</taxon>
        <taxon>Pezizomycotina</taxon>
        <taxon>Lecanoromycetes</taxon>
        <taxon>OSLEUM clade</taxon>
        <taxon>Lecanoromycetidae</taxon>
        <taxon>Lecanorales</taxon>
        <taxon>Lecanorineae</taxon>
        <taxon>Stereocaulaceae</taxon>
        <taxon>Lepraria</taxon>
    </lineage>
</organism>
<dbReference type="GO" id="GO:0070824">
    <property type="term" value="C:SHREC complex"/>
    <property type="evidence" value="ECO:0007669"/>
    <property type="project" value="InterPro"/>
</dbReference>
<evidence type="ECO:0000313" key="4">
    <source>
        <dbReference type="EMBL" id="KAK3174576.1"/>
    </source>
</evidence>
<dbReference type="EMBL" id="JASNWA010000006">
    <property type="protein sequence ID" value="KAK3174576.1"/>
    <property type="molecule type" value="Genomic_DNA"/>
</dbReference>
<dbReference type="InterPro" id="IPR038986">
    <property type="entry name" value="Clr2"/>
</dbReference>
<evidence type="ECO:0000313" key="5">
    <source>
        <dbReference type="Proteomes" id="UP001276659"/>
    </source>
</evidence>
<dbReference type="Proteomes" id="UP001276659">
    <property type="component" value="Unassembled WGS sequence"/>
</dbReference>
<feature type="compositionally biased region" description="Low complexity" evidence="1">
    <location>
        <begin position="217"/>
        <end position="228"/>
    </location>
</feature>
<dbReference type="PANTHER" id="PTHR38046:SF1">
    <property type="entry name" value="CRYPTIC LOCI REGULATOR 2"/>
    <property type="match status" value="1"/>
</dbReference>
<dbReference type="GO" id="GO:0033553">
    <property type="term" value="C:rDNA heterochromatin"/>
    <property type="evidence" value="ECO:0007669"/>
    <property type="project" value="TreeGrafter"/>
</dbReference>
<evidence type="ECO:0000259" key="3">
    <source>
        <dbReference type="Pfam" id="PF16761"/>
    </source>
</evidence>
<evidence type="ECO:0008006" key="6">
    <source>
        <dbReference type="Google" id="ProtNLM"/>
    </source>
</evidence>
<accession>A0AAD9ZAD5</accession>
<name>A0AAD9ZAD5_9LECA</name>
<gene>
    <name evidence="4" type="ORF">OEA41_001822</name>
</gene>
<feature type="compositionally biased region" description="Low complexity" evidence="1">
    <location>
        <begin position="188"/>
        <end position="203"/>
    </location>
</feature>
<reference evidence="4" key="1">
    <citation type="submission" date="2022-11" db="EMBL/GenBank/DDBJ databases">
        <title>Chromosomal genome sequence assembly and mating type (MAT) locus characterization of the leprose asexual lichenized fungus Lepraria neglecta (Nyl.) Erichsen.</title>
        <authorList>
            <person name="Allen J.L."/>
            <person name="Pfeffer B."/>
        </authorList>
    </citation>
    <scope>NUCLEOTIDE SEQUENCE</scope>
    <source>
        <strain evidence="4">Allen 5258</strain>
    </source>
</reference>
<feature type="compositionally biased region" description="Low complexity" evidence="1">
    <location>
        <begin position="628"/>
        <end position="643"/>
    </location>
</feature>
<feature type="region of interest" description="Disordered" evidence="1">
    <location>
        <begin position="617"/>
        <end position="643"/>
    </location>
</feature>
<dbReference type="InterPro" id="IPR031915">
    <property type="entry name" value="Clr2_N"/>
</dbReference>
<dbReference type="AlphaFoldDB" id="A0AAD9ZAD5"/>
<feature type="domain" description="Cryptic loci regulator 2 N-terminal" evidence="3">
    <location>
        <begin position="80"/>
        <end position="147"/>
    </location>
</feature>
<dbReference type="PANTHER" id="PTHR38046">
    <property type="entry name" value="CRYPTIC LOCI REGULATOR 2"/>
    <property type="match status" value="1"/>
</dbReference>
<dbReference type="GO" id="GO:0031934">
    <property type="term" value="C:mating-type region heterochromatin"/>
    <property type="evidence" value="ECO:0007669"/>
    <property type="project" value="TreeGrafter"/>
</dbReference>
<comment type="caution">
    <text evidence="4">The sequence shown here is derived from an EMBL/GenBank/DDBJ whole genome shotgun (WGS) entry which is preliminary data.</text>
</comment>
<protein>
    <recommendedName>
        <fullName evidence="6">Cryptic loci regulator 2 N-terminal domain-containing protein</fullName>
    </recommendedName>
</protein>
<dbReference type="GO" id="GO:0030466">
    <property type="term" value="P:silent mating-type cassette heterochromatin formation"/>
    <property type="evidence" value="ECO:0007669"/>
    <property type="project" value="TreeGrafter"/>
</dbReference>
<evidence type="ECO:0000256" key="1">
    <source>
        <dbReference type="SAM" id="MobiDB-lite"/>
    </source>
</evidence>
<dbReference type="Pfam" id="PF16761">
    <property type="entry name" value="Clr2_transil"/>
    <property type="match status" value="1"/>
</dbReference>
<dbReference type="Pfam" id="PF10383">
    <property type="entry name" value="Clr2"/>
    <property type="match status" value="1"/>
</dbReference>
<sequence length="673" mass="75074">MSLAYYKPVWIARSDGEREIKTKKHGREFNGPTDVQLNKEASEDDYFELLPVYHEVAQEWKRIFGGMLHREQKGQADQKWILVDFPENYRLYKNVRKDRGKTDAYFLYGYPVGRKKRYKSALDFFPHLLWLAEGKSDDRTDCSCKHCAPEWIQEVKPLPGRDGFAPVKREAPPIKKENVATKPQNFASSPQVVVKQQQRSSSQDNKPSKVAAPKVIPPTASTAVPPVANSALPRAPAPSLMTPNHLPSPKSREQDQDAHYGRYIYRPGELTWFNRGTAWGLSVIIKRDLFKDQRNQDRPRYLVQPLSHPFAHPATKVISAETDLRPWLAWSAPSPTHQALAASNPYYNTVDWRAVIEGRYGVGDAEVDGSILAAKMIDDSFALIEPLSNNTTTTGERTYNSMFLGGEKLWVGEPIRLRPGNGQDILIIHQIIEKLKPNSTNVASATIHVFGDIYHYTTIPYTSNQEPAVNPNLPIRLRQDLDYRNRITYAKLSNRTISYWKIVQAGARLGIDQIKGRWYESSILLPVLHSNFQQDLSQGVITDVGSWINGRGDANSAAGKAGTRYKDRLETFGKAVPAGTKISKGLDGPAEENVFPNANAPAALMASLAVSEAAQAQGQGQGQGQGQAQGQSQVQGQAQQVQGVSDGDIAEFMDLDRMEDGFTQNYIENGGQF</sequence>
<feature type="domain" description="Cryptic loci regulator 2 C-terminal" evidence="2">
    <location>
        <begin position="399"/>
        <end position="520"/>
    </location>
</feature>
<dbReference type="InterPro" id="IPR018839">
    <property type="entry name" value="Tscrpt-silencing_Clr2_C"/>
</dbReference>
<evidence type="ECO:0000259" key="2">
    <source>
        <dbReference type="Pfam" id="PF10383"/>
    </source>
</evidence>
<feature type="region of interest" description="Disordered" evidence="1">
    <location>
        <begin position="161"/>
        <end position="255"/>
    </location>
</feature>
<keyword evidence="5" id="KW-1185">Reference proteome</keyword>
<proteinExistence type="predicted"/>
<feature type="compositionally biased region" description="Basic and acidic residues" evidence="1">
    <location>
        <begin position="167"/>
        <end position="179"/>
    </location>
</feature>